<evidence type="ECO:0000256" key="1">
    <source>
        <dbReference type="ARBA" id="ARBA00009108"/>
    </source>
</evidence>
<feature type="coiled-coil region" evidence="2">
    <location>
        <begin position="82"/>
        <end position="109"/>
    </location>
</feature>
<proteinExistence type="inferred from homology"/>
<protein>
    <recommendedName>
        <fullName evidence="6">DUF881 domain-containing protein</fullName>
    </recommendedName>
</protein>
<comment type="caution">
    <text evidence="4">The sequence shown here is derived from an EMBL/GenBank/DDBJ whole genome shotgun (WGS) entry which is preliminary data.</text>
</comment>
<sequence>MSAPPRTPSRPDASMDLLNHLRRDALDPSYLAAAREHGLRRRGWVVAPALVVVGSLFGVAIATTWRSAPDAAHERAAIIERITATEHRIDELSAQAATLDQEVRERRRSAGTLTAAQQARVDQLGPLTGADPVTGPGIRLTVDDGPETVSGSRVVDTDLRMATNGLWAAGAEAVSINGYRLSARTAIRNAGGAITVDYRSLSRPYVLEAIGDLDTLGTAFPTTEGGRWLEGLKEHYGMQSTMERVRSLTLGADPGLDITHARAVR</sequence>
<evidence type="ECO:0008006" key="6">
    <source>
        <dbReference type="Google" id="ProtNLM"/>
    </source>
</evidence>
<keyword evidence="3" id="KW-0812">Transmembrane</keyword>
<dbReference type="GO" id="GO:0005886">
    <property type="term" value="C:plasma membrane"/>
    <property type="evidence" value="ECO:0007669"/>
    <property type="project" value="TreeGrafter"/>
</dbReference>
<organism evidence="4 5">
    <name type="scientific">Propioniciclava flava</name>
    <dbReference type="NCBI Taxonomy" id="2072026"/>
    <lineage>
        <taxon>Bacteria</taxon>
        <taxon>Bacillati</taxon>
        <taxon>Actinomycetota</taxon>
        <taxon>Actinomycetes</taxon>
        <taxon>Propionibacteriales</taxon>
        <taxon>Propionibacteriaceae</taxon>
        <taxon>Propioniciclava</taxon>
    </lineage>
</organism>
<dbReference type="PANTHER" id="PTHR37313:SF1">
    <property type="entry name" value="UPF0749 PROTEIN RV1823"/>
    <property type="match status" value="1"/>
</dbReference>
<comment type="similarity">
    <text evidence="1">Belongs to the UPF0749 family.</text>
</comment>
<evidence type="ECO:0000256" key="3">
    <source>
        <dbReference type="SAM" id="Phobius"/>
    </source>
</evidence>
<dbReference type="PANTHER" id="PTHR37313">
    <property type="entry name" value="UPF0749 PROTEIN RV1825"/>
    <property type="match status" value="1"/>
</dbReference>
<dbReference type="Pfam" id="PF05949">
    <property type="entry name" value="DUF881"/>
    <property type="match status" value="1"/>
</dbReference>
<evidence type="ECO:0000256" key="2">
    <source>
        <dbReference type="SAM" id="Coils"/>
    </source>
</evidence>
<dbReference type="Gene3D" id="3.30.70.1880">
    <property type="entry name" value="Protein of unknown function DUF881"/>
    <property type="match status" value="1"/>
</dbReference>
<dbReference type="OrthoDB" id="3218134at2"/>
<evidence type="ECO:0000313" key="5">
    <source>
        <dbReference type="Proteomes" id="UP000290624"/>
    </source>
</evidence>
<accession>A0A4Q2EMX4</accession>
<gene>
    <name evidence="4" type="ORF">C1706_01300</name>
</gene>
<keyword evidence="2" id="KW-0175">Coiled coil</keyword>
<dbReference type="InterPro" id="IPR010273">
    <property type="entry name" value="DUF881"/>
</dbReference>
<dbReference type="EMBL" id="PPCV01000001">
    <property type="protein sequence ID" value="RXW33425.1"/>
    <property type="molecule type" value="Genomic_DNA"/>
</dbReference>
<feature type="transmembrane region" description="Helical" evidence="3">
    <location>
        <begin position="44"/>
        <end position="65"/>
    </location>
</feature>
<dbReference type="AlphaFoldDB" id="A0A4Q2EMX4"/>
<evidence type="ECO:0000313" key="4">
    <source>
        <dbReference type="EMBL" id="RXW33425.1"/>
    </source>
</evidence>
<keyword evidence="5" id="KW-1185">Reference proteome</keyword>
<keyword evidence="3" id="KW-1133">Transmembrane helix</keyword>
<name>A0A4Q2EMX4_9ACTN</name>
<dbReference type="Proteomes" id="UP000290624">
    <property type="component" value="Unassembled WGS sequence"/>
</dbReference>
<reference evidence="4 5" key="1">
    <citation type="submission" date="2018-01" db="EMBL/GenBank/DDBJ databases">
        <title>Lactibacter flavus gen. nov., sp. nov., a novel bacterium of the family Propionibacteriaceae isolated from raw milk and dairy products.</title>
        <authorList>
            <person name="Wenning M."/>
            <person name="Breitenwieser F."/>
            <person name="Huptas C."/>
            <person name="von Neubeck M."/>
            <person name="Busse H.-J."/>
            <person name="Scherer S."/>
        </authorList>
    </citation>
    <scope>NUCLEOTIDE SEQUENCE [LARGE SCALE GENOMIC DNA]</scope>
    <source>
        <strain evidence="4 5">VG341</strain>
    </source>
</reference>
<dbReference type="RefSeq" id="WP_129457390.1">
    <property type="nucleotide sequence ID" value="NZ_PPCV01000001.1"/>
</dbReference>
<keyword evidence="3" id="KW-0472">Membrane</keyword>